<feature type="domain" description="Transcription regulator PadR N-terminal" evidence="1">
    <location>
        <begin position="23"/>
        <end position="91"/>
    </location>
</feature>
<accession>A0ABW7N3X5</accession>
<dbReference type="EMBL" id="JBIPKE010000009">
    <property type="protein sequence ID" value="MFH6982132.1"/>
    <property type="molecule type" value="Genomic_DNA"/>
</dbReference>
<protein>
    <submittedName>
        <fullName evidence="2">PadR family transcriptional regulator</fullName>
    </submittedName>
</protein>
<dbReference type="Pfam" id="PF03551">
    <property type="entry name" value="PadR"/>
    <property type="match status" value="1"/>
</dbReference>
<dbReference type="RefSeq" id="WP_159584546.1">
    <property type="nucleotide sequence ID" value="NZ_JBIPKE010000009.1"/>
</dbReference>
<dbReference type="Gene3D" id="1.10.10.10">
    <property type="entry name" value="Winged helix-like DNA-binding domain superfamily/Winged helix DNA-binding domain"/>
    <property type="match status" value="1"/>
</dbReference>
<proteinExistence type="predicted"/>
<dbReference type="SUPFAM" id="SSF46785">
    <property type="entry name" value="Winged helix' DNA-binding domain"/>
    <property type="match status" value="1"/>
</dbReference>
<gene>
    <name evidence="2" type="ORF">ACHKAR_01715</name>
</gene>
<organism evidence="2 3">
    <name type="scientific">Marinoscillum luteum</name>
    <dbReference type="NCBI Taxonomy" id="861051"/>
    <lineage>
        <taxon>Bacteria</taxon>
        <taxon>Pseudomonadati</taxon>
        <taxon>Bacteroidota</taxon>
        <taxon>Cytophagia</taxon>
        <taxon>Cytophagales</taxon>
        <taxon>Reichenbachiellaceae</taxon>
        <taxon>Marinoscillum</taxon>
    </lineage>
</organism>
<dbReference type="InterPro" id="IPR036388">
    <property type="entry name" value="WH-like_DNA-bd_sf"/>
</dbReference>
<keyword evidence="3" id="KW-1185">Reference proteome</keyword>
<evidence type="ECO:0000313" key="3">
    <source>
        <dbReference type="Proteomes" id="UP001610063"/>
    </source>
</evidence>
<reference evidence="2 3" key="1">
    <citation type="journal article" date="2013" name="Int. J. Syst. Evol. Microbiol.">
        <title>Marinoscillum luteum sp. nov., isolated from marine sediment.</title>
        <authorList>
            <person name="Cha I.T."/>
            <person name="Park S.J."/>
            <person name="Kim S.J."/>
            <person name="Kim J.G."/>
            <person name="Jung M.Y."/>
            <person name="Shin K.S."/>
            <person name="Kwon K.K."/>
            <person name="Yang S.H."/>
            <person name="Seo Y.S."/>
            <person name="Rhee S.K."/>
        </authorList>
    </citation>
    <scope>NUCLEOTIDE SEQUENCE [LARGE SCALE GENOMIC DNA]</scope>
    <source>
        <strain evidence="2 3">KCTC 23939</strain>
    </source>
</reference>
<dbReference type="Proteomes" id="UP001610063">
    <property type="component" value="Unassembled WGS sequence"/>
</dbReference>
<comment type="caution">
    <text evidence="2">The sequence shown here is derived from an EMBL/GenBank/DDBJ whole genome shotgun (WGS) entry which is preliminary data.</text>
</comment>
<evidence type="ECO:0000259" key="1">
    <source>
        <dbReference type="Pfam" id="PF03551"/>
    </source>
</evidence>
<name>A0ABW7N3X5_9BACT</name>
<evidence type="ECO:0000313" key="2">
    <source>
        <dbReference type="EMBL" id="MFH6982132.1"/>
    </source>
</evidence>
<dbReference type="InterPro" id="IPR005149">
    <property type="entry name" value="Tscrpt_reg_PadR_N"/>
</dbReference>
<dbReference type="InterPro" id="IPR036390">
    <property type="entry name" value="WH_DNA-bd_sf"/>
</dbReference>
<sequence>MKEEKVQIGEFEELVLLVTAILHEDAYGVRVMDEIGAQTGRKVNISGVHTALDRLEKKGYLSSYMGGATAERGGRSKRYFKVTNLGVQVLEINRRVRNTLYDQIPKVLLETR</sequence>